<dbReference type="Proteomes" id="UP000886653">
    <property type="component" value="Unassembled WGS sequence"/>
</dbReference>
<name>A0A9P6NJV2_9BASI</name>
<gene>
    <name evidence="2" type="ORF">CROQUDRAFT_672106</name>
</gene>
<dbReference type="EMBL" id="MU167287">
    <property type="protein sequence ID" value="KAG0144871.1"/>
    <property type="molecule type" value="Genomic_DNA"/>
</dbReference>
<feature type="compositionally biased region" description="Low complexity" evidence="1">
    <location>
        <begin position="277"/>
        <end position="302"/>
    </location>
</feature>
<dbReference type="AlphaFoldDB" id="A0A9P6NJV2"/>
<dbReference type="OrthoDB" id="10513459at2759"/>
<sequence length="302" mass="34266">MFCPLPPNNQSPSRASTPHPNAGRTEPLVSESGLPSEVINTVSVEAANATEMVMTPLRRYIQETTKTTNSGELWIVRVSNWQESASSDGTLPWNIEEDPEFSVESQRPETSAESQLRDKLAILQSLANDEDCSDFETESEMSDKEDFDRTGPGPFMFSPGRPEFRDLLFFRTLHQCRPFVADEGVTRAFLRCAHHLTNSDVTKSFFTGFPIYRREKILYARYRVLKGWITQPGQWKTMDHGSPQEEAELHKLILDMLPEEVVYLSREKPRRDEFDYSDPSDSSYGSESSLGTTSVTTSTCWV</sequence>
<feature type="compositionally biased region" description="Acidic residues" evidence="1">
    <location>
        <begin position="130"/>
        <end position="140"/>
    </location>
</feature>
<evidence type="ECO:0000256" key="1">
    <source>
        <dbReference type="SAM" id="MobiDB-lite"/>
    </source>
</evidence>
<protein>
    <submittedName>
        <fullName evidence="2">Uncharacterized protein</fullName>
    </submittedName>
</protein>
<proteinExistence type="predicted"/>
<organism evidence="2 3">
    <name type="scientific">Cronartium quercuum f. sp. fusiforme G11</name>
    <dbReference type="NCBI Taxonomy" id="708437"/>
    <lineage>
        <taxon>Eukaryota</taxon>
        <taxon>Fungi</taxon>
        <taxon>Dikarya</taxon>
        <taxon>Basidiomycota</taxon>
        <taxon>Pucciniomycotina</taxon>
        <taxon>Pucciniomycetes</taxon>
        <taxon>Pucciniales</taxon>
        <taxon>Coleosporiaceae</taxon>
        <taxon>Cronartium</taxon>
    </lineage>
</organism>
<feature type="compositionally biased region" description="Polar residues" evidence="1">
    <location>
        <begin position="10"/>
        <end position="19"/>
    </location>
</feature>
<reference evidence="2" key="1">
    <citation type="submission" date="2013-11" db="EMBL/GenBank/DDBJ databases">
        <title>Genome sequence of the fusiform rust pathogen reveals effectors for host alternation and coevolution with pine.</title>
        <authorList>
            <consortium name="DOE Joint Genome Institute"/>
            <person name="Smith K."/>
            <person name="Pendleton A."/>
            <person name="Kubisiak T."/>
            <person name="Anderson C."/>
            <person name="Salamov A."/>
            <person name="Aerts A."/>
            <person name="Riley R."/>
            <person name="Clum A."/>
            <person name="Lindquist E."/>
            <person name="Ence D."/>
            <person name="Campbell M."/>
            <person name="Kronenberg Z."/>
            <person name="Feau N."/>
            <person name="Dhillon B."/>
            <person name="Hamelin R."/>
            <person name="Burleigh J."/>
            <person name="Smith J."/>
            <person name="Yandell M."/>
            <person name="Nelson C."/>
            <person name="Grigoriev I."/>
            <person name="Davis J."/>
        </authorList>
    </citation>
    <scope>NUCLEOTIDE SEQUENCE</scope>
    <source>
        <strain evidence="2">G11</strain>
    </source>
</reference>
<evidence type="ECO:0000313" key="3">
    <source>
        <dbReference type="Proteomes" id="UP000886653"/>
    </source>
</evidence>
<feature type="region of interest" description="Disordered" evidence="1">
    <location>
        <begin position="130"/>
        <end position="151"/>
    </location>
</feature>
<comment type="caution">
    <text evidence="2">The sequence shown here is derived from an EMBL/GenBank/DDBJ whole genome shotgun (WGS) entry which is preliminary data.</text>
</comment>
<feature type="region of interest" description="Disordered" evidence="1">
    <location>
        <begin position="272"/>
        <end position="302"/>
    </location>
</feature>
<evidence type="ECO:0000313" key="2">
    <source>
        <dbReference type="EMBL" id="KAG0144871.1"/>
    </source>
</evidence>
<keyword evidence="3" id="KW-1185">Reference proteome</keyword>
<accession>A0A9P6NJV2</accession>
<feature type="region of interest" description="Disordered" evidence="1">
    <location>
        <begin position="1"/>
        <end position="32"/>
    </location>
</feature>